<dbReference type="SUPFAM" id="SSF51182">
    <property type="entry name" value="RmlC-like cupins"/>
    <property type="match status" value="1"/>
</dbReference>
<gene>
    <name evidence="2" type="ORF">CLV71_12162</name>
</gene>
<feature type="domain" description="Cupin type-2" evidence="1">
    <location>
        <begin position="44"/>
        <end position="111"/>
    </location>
</feature>
<dbReference type="RefSeq" id="WP_133907940.1">
    <property type="nucleotide sequence ID" value="NZ_SOCP01000021.1"/>
</dbReference>
<dbReference type="Pfam" id="PF07883">
    <property type="entry name" value="Cupin_2"/>
    <property type="match status" value="1"/>
</dbReference>
<evidence type="ECO:0000313" key="3">
    <source>
        <dbReference type="Proteomes" id="UP000294927"/>
    </source>
</evidence>
<evidence type="ECO:0000313" key="2">
    <source>
        <dbReference type="EMBL" id="TDV40996.1"/>
    </source>
</evidence>
<dbReference type="InterPro" id="IPR053146">
    <property type="entry name" value="QDO-like"/>
</dbReference>
<sequence>MTLGGGYFLPSREGRQIAAIGLGITLKTDGKSTQDAYSLFEYAIPAETSGPPPHVHTREDESFICLAGRLDVHLGGEDFVLEPGDYLFLPRDIVHTFRNSYKEESRVISVVSPAGLEGYYQALADMPPGPKDINVMKAIMADFGIELRLPPEVS</sequence>
<proteinExistence type="predicted"/>
<protein>
    <submittedName>
        <fullName evidence="2">Cupin domain-containing protein</fullName>
    </submittedName>
</protein>
<dbReference type="PANTHER" id="PTHR36440:SF1">
    <property type="entry name" value="PUTATIVE (AFU_ORTHOLOGUE AFUA_8G07350)-RELATED"/>
    <property type="match status" value="1"/>
</dbReference>
<dbReference type="InterPro" id="IPR014710">
    <property type="entry name" value="RmlC-like_jellyroll"/>
</dbReference>
<dbReference type="PANTHER" id="PTHR36440">
    <property type="entry name" value="PUTATIVE (AFU_ORTHOLOGUE AFUA_8G07350)-RELATED"/>
    <property type="match status" value="1"/>
</dbReference>
<reference evidence="2 3" key="1">
    <citation type="submission" date="2019-03" db="EMBL/GenBank/DDBJ databases">
        <title>Genomic Encyclopedia of Archaeal and Bacterial Type Strains, Phase II (KMG-II): from individual species to whole genera.</title>
        <authorList>
            <person name="Goeker M."/>
        </authorList>
    </citation>
    <scope>NUCLEOTIDE SEQUENCE [LARGE SCALE GENOMIC DNA]</scope>
    <source>
        <strain evidence="2 3">DSM 45499</strain>
    </source>
</reference>
<dbReference type="InterPro" id="IPR013096">
    <property type="entry name" value="Cupin_2"/>
</dbReference>
<name>A0A4R7V0R0_9PSEU</name>
<comment type="caution">
    <text evidence="2">The sequence shown here is derived from an EMBL/GenBank/DDBJ whole genome shotgun (WGS) entry which is preliminary data.</text>
</comment>
<keyword evidence="3" id="KW-1185">Reference proteome</keyword>
<accession>A0A4R7V0R0</accession>
<dbReference type="Gene3D" id="2.60.120.10">
    <property type="entry name" value="Jelly Rolls"/>
    <property type="match status" value="1"/>
</dbReference>
<dbReference type="AlphaFoldDB" id="A0A4R7V0R0"/>
<dbReference type="InterPro" id="IPR011051">
    <property type="entry name" value="RmlC_Cupin_sf"/>
</dbReference>
<dbReference type="OrthoDB" id="9791637at2"/>
<dbReference type="EMBL" id="SOCP01000021">
    <property type="protein sequence ID" value="TDV40996.1"/>
    <property type="molecule type" value="Genomic_DNA"/>
</dbReference>
<dbReference type="Proteomes" id="UP000294927">
    <property type="component" value="Unassembled WGS sequence"/>
</dbReference>
<evidence type="ECO:0000259" key="1">
    <source>
        <dbReference type="Pfam" id="PF07883"/>
    </source>
</evidence>
<organism evidence="2 3">
    <name type="scientific">Actinophytocola oryzae</name>
    <dbReference type="NCBI Taxonomy" id="502181"/>
    <lineage>
        <taxon>Bacteria</taxon>
        <taxon>Bacillati</taxon>
        <taxon>Actinomycetota</taxon>
        <taxon>Actinomycetes</taxon>
        <taxon>Pseudonocardiales</taxon>
        <taxon>Pseudonocardiaceae</taxon>
    </lineage>
</organism>